<keyword evidence="3" id="KW-0347">Helicase</keyword>
<evidence type="ECO:0000313" key="6">
    <source>
        <dbReference type="EMBL" id="MDK6900803.1"/>
    </source>
</evidence>
<reference evidence="6" key="1">
    <citation type="submission" date="2023-05" db="EMBL/GenBank/DDBJ databases">
        <title>Cataloging the Phylogenetic Diversity of Human Bladder Bacteria.</title>
        <authorList>
            <person name="Du J."/>
        </authorList>
    </citation>
    <scope>NUCLEOTIDE SEQUENCE</scope>
    <source>
        <strain evidence="6">UMB8703</strain>
    </source>
</reference>
<evidence type="ECO:0000256" key="4">
    <source>
        <dbReference type="ARBA" id="ARBA00022840"/>
    </source>
</evidence>
<accession>A0AAW6XT31</accession>
<organism evidence="6 7">
    <name type="scientific">Streptococcus agalactiae</name>
    <dbReference type="NCBI Taxonomy" id="1311"/>
    <lineage>
        <taxon>Bacteria</taxon>
        <taxon>Bacillati</taxon>
        <taxon>Bacillota</taxon>
        <taxon>Bacilli</taxon>
        <taxon>Lactobacillales</taxon>
        <taxon>Streptococcaceae</taxon>
        <taxon>Streptococcus</taxon>
    </lineage>
</organism>
<gene>
    <name evidence="6" type="ORF">QP229_12670</name>
</gene>
<proteinExistence type="predicted"/>
<protein>
    <submittedName>
        <fullName evidence="6">3'-5' exonuclease</fullName>
    </submittedName>
</protein>
<keyword evidence="6" id="KW-0540">Nuclease</keyword>
<feature type="non-terminal residue" evidence="6">
    <location>
        <position position="81"/>
    </location>
</feature>
<dbReference type="GO" id="GO:0004527">
    <property type="term" value="F:exonuclease activity"/>
    <property type="evidence" value="ECO:0007669"/>
    <property type="project" value="UniProtKB-KW"/>
</dbReference>
<keyword evidence="6" id="KW-0269">Exonuclease</keyword>
<dbReference type="InterPro" id="IPR014017">
    <property type="entry name" value="DNA_helicase_UvrD-like_C"/>
</dbReference>
<dbReference type="Pfam" id="PF13361">
    <property type="entry name" value="UvrD_C"/>
    <property type="match status" value="1"/>
</dbReference>
<keyword evidence="4" id="KW-0067">ATP-binding</keyword>
<dbReference type="EMBL" id="JASOIH010000551">
    <property type="protein sequence ID" value="MDK6900803.1"/>
    <property type="molecule type" value="Genomic_DNA"/>
</dbReference>
<evidence type="ECO:0000256" key="2">
    <source>
        <dbReference type="ARBA" id="ARBA00022801"/>
    </source>
</evidence>
<feature type="domain" description="UvrD-like helicase C-terminal" evidence="5">
    <location>
        <begin position="1"/>
        <end position="29"/>
    </location>
</feature>
<dbReference type="GO" id="GO:0004386">
    <property type="term" value="F:helicase activity"/>
    <property type="evidence" value="ECO:0007669"/>
    <property type="project" value="UniProtKB-KW"/>
</dbReference>
<keyword evidence="1" id="KW-0547">Nucleotide-binding</keyword>
<evidence type="ECO:0000256" key="1">
    <source>
        <dbReference type="ARBA" id="ARBA00022741"/>
    </source>
</evidence>
<evidence type="ECO:0000259" key="5">
    <source>
        <dbReference type="Pfam" id="PF13361"/>
    </source>
</evidence>
<feature type="non-terminal residue" evidence="6">
    <location>
        <position position="1"/>
    </location>
</feature>
<dbReference type="InterPro" id="IPR027417">
    <property type="entry name" value="P-loop_NTPase"/>
</dbReference>
<sequence length="81" mass="8536">ILTIHAAKGLEWDSVAVVALSEGVLPGTAPRKDGSRASSRWLTDQGELPASMRADAVTLPNLQLFAGATHKDVDEAIAELK</sequence>
<dbReference type="SUPFAM" id="SSF52540">
    <property type="entry name" value="P-loop containing nucleoside triphosphate hydrolases"/>
    <property type="match status" value="1"/>
</dbReference>
<dbReference type="Proteomes" id="UP001230629">
    <property type="component" value="Unassembled WGS sequence"/>
</dbReference>
<dbReference type="AlphaFoldDB" id="A0AAW6XT31"/>
<dbReference type="Gene3D" id="3.40.50.300">
    <property type="entry name" value="P-loop containing nucleotide triphosphate hydrolases"/>
    <property type="match status" value="1"/>
</dbReference>
<dbReference type="RefSeq" id="WP_285312363.1">
    <property type="nucleotide sequence ID" value="NZ_JASOIH010000551.1"/>
</dbReference>
<name>A0AAW6XT31_STRAG</name>
<keyword evidence="2" id="KW-0378">Hydrolase</keyword>
<evidence type="ECO:0000313" key="7">
    <source>
        <dbReference type="Proteomes" id="UP001230629"/>
    </source>
</evidence>
<dbReference type="GO" id="GO:0005524">
    <property type="term" value="F:ATP binding"/>
    <property type="evidence" value="ECO:0007669"/>
    <property type="project" value="UniProtKB-KW"/>
</dbReference>
<comment type="caution">
    <text evidence="6">The sequence shown here is derived from an EMBL/GenBank/DDBJ whole genome shotgun (WGS) entry which is preliminary data.</text>
</comment>
<evidence type="ECO:0000256" key="3">
    <source>
        <dbReference type="ARBA" id="ARBA00022806"/>
    </source>
</evidence>